<sequence>MADKLRNSVVESPSLDLSQPIQKFDGDALRIVGAQTAVVADCGGGGVKVEVGNAGGGGEVVKRKRGRPPKAQTNLPSAKKSKEEDEEEDVCFICFDGGSLVLCDRRFVLILLLDPWDNCCVTFRVGISVACVRRQHTICAILVLIHCAKGALEILTMCVWELDIYATLLPKGQVDFDDKTSWEYLFKVYWVYLKGKLSLNLDELTQAKNPWKISSTLASIEPTVSHISASGRRSITAELSNLEANERRKTHEQENGLPKDSPPMDGPKQWAGKELLDFVAHMKNGDISVLSQFDVQALLLEYINRNNLRDPRKKTQIICDLRLMNLFGKPRVGHIEMLKLLEFHFFVKEDPQKETTNTTAKQDTDGKTENMVVVGNKERRNHRKGEKRIIHNKLAEYAAIDVHNMNLIYLRRNLMESLIDNEKFHEKVAGSIVQIRISGSDQKDDMYRLVQVIGTTKVDEPYKIGDKSVDIMLEVLNLDKKETVSIDRISNQELSEGEIQEKAMALQPMLFDDRMETEVLRLNQLRDRASEKGQKKRYPLTKIFFYFLSYSSFISLCSLTNSTVRECVKKLKLLKTPEERERRLREIPEVHSDPKMNPDYESDDTEEYFNNEHGEHQKPKFPWLSGKNRISPKKTADCLSDQPKESGVATVDEDSSKLNTGKDVIQLSGVDEDSSKLNTEKDVIQLSGSEKPQSKVDCNGLSVSICKQEAVVSSSLSNIASESRTPSSLSVMNNQSVDDDRWHYRDLSGNVQGPFSVAQLQKWSTGGYFPADMRIWAGQESDSLLLNIVLQEHFHRDHDHEHGQWPVNAVCNTKADNQVVSVNVCSEIPSSTIRATSCSLNKSVNVEKMPDNLNHDTPSVVSLTKTNESIEKFGTQIMLDINQHASSNFTVADAALVDLPKPLLKKEKHETEKIQDFGDKEPSKLLVPESGNLPSWSTTLSLVTGGTQIPETGDGWGGYPPTVDHQVATTNSSMDQITNLPSWHEVAETIEFSTLAEESVSDLLAEVDAMESQNVVPSPTSRRNSFLEDLFDGSIDDFSPTADQVARSDGFSSTADIHLSRQSTSLQFSFGLETKPTCAVSMPKTTNSDNMGFKWPEMSGSMLQPPRQDMIDLNYSTRAEADEGERETGTDDDRTEEKSKTRTIVMAETRVGGKSNEKAGEHIKAKVAGTMMARGFQVEEEEGEFFPPEVASPQPLLQPQPLPPLLPLPTPQPLPPLLPLPTPPPLTMGLDMVDSRRVGSGRQSQGTTTTGRVHAHVSASRSANIGRDSHHRRSVGGSGDRYNSNSPRERGHHVEDPGYGRSSRSSWSRQSSFSSSGSGGGGSGYSRPPSKGQRVCKYYESGRRVENSDKTITPDHRKFLTKSTNTFKLTIDSSSTGEMPSKLNQTQSYAAAALFGLALNQAQIHQTLLLGSHDEPTEDRVSSSSSSDSVSEDPLLWVNESSGLLRPIFRFLDINNSAWSGLEETAGSSYPSRHIGAFLRLLAEESDDVSLEAADHELALSNAVDAMAASIETTPEDYVSRKEKQRAYADEWQEKFATNEAKSESDNEMKIELEKDHNNEDFKKELDEDQNNEDFKKEQEKDHNNEDFKKELEKDQNNEDFKKEQEKDHNNEDFKKEQEKDCKKVDFENKQEKDCEMEDFEKEQEKDCTNANFKNKQEKDCKSPGTKEVHIASDSETEEKLTEEMRMLSNGRKVTVLYELLSACLADIPEDNASKSKRRGKGYDARHRSALRLLTTWFNIKWIKMEAIEIIVACSAMAVLKQEEAKEEDKAPKSLWTKWKRGAIIGAAALTGGTLMAITGGLAAPAIAAGFSALAPTLGTIVPVIGAGGFAAFATAAGSVAGSVAVAASFGAAGAGLTGTKMARRTGSVDEFEFKAIGENHNQGRLAVEILVSGFVFEEQDFFRPWEGQTDNMERYALQWESKHLIAVSTAIQDWLSSTLAMELMRRGAMMTVLSSFIAAFAWPATLLYLTDLIDSKWTIAVNRSDKAGKLLAEVFIKGLHGNRPVILVGFSLGARAIFKCLQYLAENGYDGIVERVVLLGAPVAIKGENWEAVRKVVSGRLINAYSTNDWMLGVAFRASLLSQGLAGIQPVNVPGIENVDVTELIDGHSSYLWATQEILVRLELESYFPVFNKNKN</sequence>
<gene>
    <name evidence="1" type="ORF">L1987_36895</name>
</gene>
<dbReference type="Proteomes" id="UP001056120">
    <property type="component" value="Linkage Group LG12"/>
</dbReference>
<accession>A0ACB9HG42</accession>
<evidence type="ECO:0000313" key="1">
    <source>
        <dbReference type="EMBL" id="KAI3794266.1"/>
    </source>
</evidence>
<reference evidence="1 2" key="2">
    <citation type="journal article" date="2022" name="Mol. Ecol. Resour.">
        <title>The genomes of chicory, endive, great burdock and yacon provide insights into Asteraceae paleo-polyploidization history and plant inulin production.</title>
        <authorList>
            <person name="Fan W."/>
            <person name="Wang S."/>
            <person name="Wang H."/>
            <person name="Wang A."/>
            <person name="Jiang F."/>
            <person name="Liu H."/>
            <person name="Zhao H."/>
            <person name="Xu D."/>
            <person name="Zhang Y."/>
        </authorList>
    </citation>
    <scope>NUCLEOTIDE SEQUENCE [LARGE SCALE GENOMIC DNA]</scope>
    <source>
        <strain evidence="2">cv. Yunnan</strain>
        <tissue evidence="1">Leaves</tissue>
    </source>
</reference>
<reference evidence="2" key="1">
    <citation type="journal article" date="2022" name="Mol. Ecol. Resour.">
        <title>The genomes of chicory, endive, great burdock and yacon provide insights into Asteraceae palaeo-polyploidization history and plant inulin production.</title>
        <authorList>
            <person name="Fan W."/>
            <person name="Wang S."/>
            <person name="Wang H."/>
            <person name="Wang A."/>
            <person name="Jiang F."/>
            <person name="Liu H."/>
            <person name="Zhao H."/>
            <person name="Xu D."/>
            <person name="Zhang Y."/>
        </authorList>
    </citation>
    <scope>NUCLEOTIDE SEQUENCE [LARGE SCALE GENOMIC DNA]</scope>
    <source>
        <strain evidence="2">cv. Yunnan</strain>
    </source>
</reference>
<protein>
    <submittedName>
        <fullName evidence="1">Uncharacterized protein</fullName>
    </submittedName>
</protein>
<proteinExistence type="predicted"/>
<dbReference type="EMBL" id="CM042029">
    <property type="protein sequence ID" value="KAI3794266.1"/>
    <property type="molecule type" value="Genomic_DNA"/>
</dbReference>
<name>A0ACB9HG42_9ASTR</name>
<comment type="caution">
    <text evidence="1">The sequence shown here is derived from an EMBL/GenBank/DDBJ whole genome shotgun (WGS) entry which is preliminary data.</text>
</comment>
<organism evidence="1 2">
    <name type="scientific">Smallanthus sonchifolius</name>
    <dbReference type="NCBI Taxonomy" id="185202"/>
    <lineage>
        <taxon>Eukaryota</taxon>
        <taxon>Viridiplantae</taxon>
        <taxon>Streptophyta</taxon>
        <taxon>Embryophyta</taxon>
        <taxon>Tracheophyta</taxon>
        <taxon>Spermatophyta</taxon>
        <taxon>Magnoliopsida</taxon>
        <taxon>eudicotyledons</taxon>
        <taxon>Gunneridae</taxon>
        <taxon>Pentapetalae</taxon>
        <taxon>asterids</taxon>
        <taxon>campanulids</taxon>
        <taxon>Asterales</taxon>
        <taxon>Asteraceae</taxon>
        <taxon>Asteroideae</taxon>
        <taxon>Heliantheae alliance</taxon>
        <taxon>Millerieae</taxon>
        <taxon>Smallanthus</taxon>
    </lineage>
</organism>
<keyword evidence="2" id="KW-1185">Reference proteome</keyword>
<evidence type="ECO:0000313" key="2">
    <source>
        <dbReference type="Proteomes" id="UP001056120"/>
    </source>
</evidence>